<keyword evidence="1" id="KW-1133">Transmembrane helix</keyword>
<feature type="signal peptide" evidence="2">
    <location>
        <begin position="1"/>
        <end position="24"/>
    </location>
</feature>
<gene>
    <name evidence="3" type="ORF">PSON_ATCC_30995.1.T0360267</name>
</gene>
<proteinExistence type="predicted"/>
<keyword evidence="1" id="KW-0812">Transmembrane</keyword>
<evidence type="ECO:0000313" key="3">
    <source>
        <dbReference type="EMBL" id="CAD8077709.1"/>
    </source>
</evidence>
<dbReference type="OrthoDB" id="310840at2759"/>
<evidence type="ECO:0000256" key="1">
    <source>
        <dbReference type="SAM" id="Phobius"/>
    </source>
</evidence>
<feature type="chain" id="PRO_5035779242" description="Transmembrane protein" evidence="2">
    <location>
        <begin position="25"/>
        <end position="1319"/>
    </location>
</feature>
<comment type="caution">
    <text evidence="3">The sequence shown here is derived from an EMBL/GenBank/DDBJ whole genome shotgun (WGS) entry which is preliminary data.</text>
</comment>
<keyword evidence="2" id="KW-0732">Signal</keyword>
<organism evidence="3 4">
    <name type="scientific">Paramecium sonneborni</name>
    <dbReference type="NCBI Taxonomy" id="65129"/>
    <lineage>
        <taxon>Eukaryota</taxon>
        <taxon>Sar</taxon>
        <taxon>Alveolata</taxon>
        <taxon>Ciliophora</taxon>
        <taxon>Intramacronucleata</taxon>
        <taxon>Oligohymenophorea</taxon>
        <taxon>Peniculida</taxon>
        <taxon>Parameciidae</taxon>
        <taxon>Paramecium</taxon>
    </lineage>
</organism>
<dbReference type="Proteomes" id="UP000692954">
    <property type="component" value="Unassembled WGS sequence"/>
</dbReference>
<protein>
    <recommendedName>
        <fullName evidence="5">Transmembrane protein</fullName>
    </recommendedName>
</protein>
<evidence type="ECO:0000256" key="2">
    <source>
        <dbReference type="SAM" id="SignalP"/>
    </source>
</evidence>
<sequence>MLPLKFLHLQTIILFLTLILKDQAMKNPDQCQKIILKKNEKICGLNEINSYFIGQNSIDLTNQSTYQDFEDLIEISNGPILYSQDDLIFTMKFRQLINENEICSLIYKSHFNAFSINCISTQTTYIIDNQFKILINKQYQIDLEIEKNFNCSSFDYNIEDLIIFCYSFDSIRLYKLSKEEEKFKQSIRFQSEMQKFQCLLKFHSSLDLFFIIYLQCQEWKIQIYENNSLKLQIDEIFFKEKANVQGELLDVLICQQNLVILLSSGGFQFFNYKLKELFIVENLKLNETLIEFDNFCSIKFVVKGLSNEYFRSSLSDKYKDLLLNTKEFPKKAFSIQNPNSLLLKYENFLIFYVNNHVHQSFKIQLKDIFQLSNQNIYIGIEEGNQIKLVLIKYLKQCIPYYDKNQQFSKYYLQFIYTNFPPQNEFINCYLTIIIDNDELIKKNALQIDLVKKNSYIKRKNYEENFQMSFRRSSFQSIKPFKINFHSSFNQIQFSIKDNQLKCKFNYYLKNYKGKFVIRTNQNRIYSIIVQVSGNQTREYYCEDEQIYLQLNILSLNEQSLNQFLSPEIFVLLDQQKSVYLKFFQIMSKIACFETQVENLFSTNNGILIKFKDQEVFQKIIYSSFQIIIEKYKFPSELSLNFQDLLHLNHEINIFVYINQLKIIYKQKIVQIINIRAKVLGLLPRFQSKQIRSLILLDINKNELQFYQVSIIEFFQTTTYDLKDYVPIQPLSFKIYESLLIISCQHKINQKIYILIFNCAFSSSLYLLQQVIETQNYYFWVQDIFLYYFNNKNILCVQDLIYINIEIQYDGFNNKTSQELSFQLEIEMENIGIPPVKHDFNITFINPSILQIINNNSKLLIQQQNQQINFRNFFLGKIDNIILKSNNDFELKYPLEQKMVLQCSYYNNKFCFSQSNNEHLIFFRIGLIGQTFLVYNLQQFIFNLTFIEQIQEDQFLLLNQINNITLQLSLVQLKNNLFTLKKQLNAEPLQNQYQIAFKQNILLIQKNEFKDKYLVDINEWFYTSLNMVGQIYSVNSEKYLQLFYNPKGQIILINLFQISNQQVKFYQKFEILIRDSQIKDYILKQSSYNFTGFIKQNLTQNNQIDLSLLLINYQQEDVYCLIRLYLDDQKHEFINIKILRYPQFVQPCEYLLLTDEEIILMCGLIKYFFNMKNSELFCDPIFSTKDLEKIEIFNSTHFLYQYYSQQNQSIVINIGQRGGYYLQKLSKTETQSMSLEFQAINIEKMKMSQVALHLQVVQAKVQQDENFSISFILFLIIILLLLASILFLYKKRQRKQIELKKIFTAEISLTETRLKIKSNN</sequence>
<evidence type="ECO:0000313" key="4">
    <source>
        <dbReference type="Proteomes" id="UP000692954"/>
    </source>
</evidence>
<reference evidence="3" key="1">
    <citation type="submission" date="2021-01" db="EMBL/GenBank/DDBJ databases">
        <authorList>
            <consortium name="Genoscope - CEA"/>
            <person name="William W."/>
        </authorList>
    </citation>
    <scope>NUCLEOTIDE SEQUENCE</scope>
</reference>
<keyword evidence="1" id="KW-0472">Membrane</keyword>
<keyword evidence="4" id="KW-1185">Reference proteome</keyword>
<feature type="transmembrane region" description="Helical" evidence="1">
    <location>
        <begin position="1266"/>
        <end position="1288"/>
    </location>
</feature>
<name>A0A8S1MDU9_9CILI</name>
<dbReference type="EMBL" id="CAJJDN010000036">
    <property type="protein sequence ID" value="CAD8077709.1"/>
    <property type="molecule type" value="Genomic_DNA"/>
</dbReference>
<evidence type="ECO:0008006" key="5">
    <source>
        <dbReference type="Google" id="ProtNLM"/>
    </source>
</evidence>
<accession>A0A8S1MDU9</accession>